<comment type="caution">
    <text evidence="1">The sequence shown here is derived from an EMBL/GenBank/DDBJ whole genome shotgun (WGS) entry which is preliminary data.</text>
</comment>
<reference evidence="1" key="1">
    <citation type="journal article" date="2014" name="Front. Microbiol.">
        <title>High frequency of phylogenetically diverse reductive dehalogenase-homologous genes in deep subseafloor sedimentary metagenomes.</title>
        <authorList>
            <person name="Kawai M."/>
            <person name="Futagami T."/>
            <person name="Toyoda A."/>
            <person name="Takaki Y."/>
            <person name="Nishi S."/>
            <person name="Hori S."/>
            <person name="Arai W."/>
            <person name="Tsubouchi T."/>
            <person name="Morono Y."/>
            <person name="Uchiyama I."/>
            <person name="Ito T."/>
            <person name="Fujiyama A."/>
            <person name="Inagaki F."/>
            <person name="Takami H."/>
        </authorList>
    </citation>
    <scope>NUCLEOTIDE SEQUENCE</scope>
    <source>
        <strain evidence="1">Expedition CK06-06</strain>
    </source>
</reference>
<protein>
    <submittedName>
        <fullName evidence="1">Uncharacterized protein</fullName>
    </submittedName>
</protein>
<gene>
    <name evidence="1" type="ORF">S01H1_86038</name>
</gene>
<dbReference type="EMBL" id="BARS01059374">
    <property type="protein sequence ID" value="GAG44677.1"/>
    <property type="molecule type" value="Genomic_DNA"/>
</dbReference>
<organism evidence="1">
    <name type="scientific">marine sediment metagenome</name>
    <dbReference type="NCBI Taxonomy" id="412755"/>
    <lineage>
        <taxon>unclassified sequences</taxon>
        <taxon>metagenomes</taxon>
        <taxon>ecological metagenomes</taxon>
    </lineage>
</organism>
<sequence>GSTDSKALLYVTKDATRREKAFFARYWKWHNYDFVKDGCVIFRGSLQKSS</sequence>
<feature type="non-terminal residue" evidence="1">
    <location>
        <position position="50"/>
    </location>
</feature>
<proteinExistence type="predicted"/>
<name>X0YBL6_9ZZZZ</name>
<feature type="non-terminal residue" evidence="1">
    <location>
        <position position="1"/>
    </location>
</feature>
<accession>X0YBL6</accession>
<dbReference type="AlphaFoldDB" id="X0YBL6"/>
<evidence type="ECO:0000313" key="1">
    <source>
        <dbReference type="EMBL" id="GAG44677.1"/>
    </source>
</evidence>